<dbReference type="Pfam" id="PF02310">
    <property type="entry name" value="B12-binding"/>
    <property type="match status" value="1"/>
</dbReference>
<evidence type="ECO:0000256" key="1">
    <source>
        <dbReference type="ARBA" id="ARBA00001966"/>
    </source>
</evidence>
<sequence>MSRKIHIAHRQVHFANRGAAPERDPGYRGLLAPATTVAGAVTIAATIRRTKETVVLNRLVTLVNPNLVHPPITPYALDILTTSLEAAGFEVEVLDLTLVRDRWRSAIASYFEHREPLLVGITIRNTDTIYPQEQRVFLDSHRDIISEIRHYCAAPVVAGGVGFSSMPFALVDFFDIDFGVKGPGEVTVVRLAQALAAGSPASDVPGLIVNEGDGQVHQVPHHDRLTAVGRAALVNRSTPYQRRSGTPYKVDNLAYYRHGGLGNILTKNGCTYACTHCVEPDAKGAQFARRAETAVVDEMELLTAQGVHDLHTTDSEFNLSIGHSKAVLREIIRRKASDASSPLHDLRLWIYVQPAPFDEEYADLLAAAGCAGINVAPDHVRDDVLDGWKVTGKGTRFYTSEDVRRLCKLAQKYGMLTMVEALLGMPGETESTMHDCVDELMALDATVVGFTLGIRAFPYSPLGKLLADRSRGVRPVPGVQSNTATEPILLTPADRCRSVVEYERQFMFDPQGNFRPVYFFSPELPEGDATIHPGDRWLTSLDLLWKWVPERDRHRVMLPTVAGLTPEDNNYADNPFLLRLTQLGYKGAFWSHWREREEIMATDAAPVGS</sequence>
<evidence type="ECO:0000256" key="4">
    <source>
        <dbReference type="ARBA" id="ARBA00023004"/>
    </source>
</evidence>
<dbReference type="InterPro" id="IPR007197">
    <property type="entry name" value="rSAM"/>
</dbReference>
<dbReference type="PANTHER" id="PTHR43409">
    <property type="entry name" value="ANAEROBIC MAGNESIUM-PROTOPORPHYRIN IX MONOMETHYL ESTER CYCLASE-RELATED"/>
    <property type="match status" value="1"/>
</dbReference>
<dbReference type="SUPFAM" id="SSF102114">
    <property type="entry name" value="Radical SAM enzymes"/>
    <property type="match status" value="1"/>
</dbReference>
<evidence type="ECO:0000313" key="8">
    <source>
        <dbReference type="EMBL" id="TQJ18044.1"/>
    </source>
</evidence>
<dbReference type="GO" id="GO:0046872">
    <property type="term" value="F:metal ion binding"/>
    <property type="evidence" value="ECO:0007669"/>
    <property type="project" value="UniProtKB-KW"/>
</dbReference>
<dbReference type="Gene3D" id="3.40.50.280">
    <property type="entry name" value="Cobalamin-binding domain"/>
    <property type="match status" value="1"/>
</dbReference>
<reference evidence="8 9" key="1">
    <citation type="submission" date="2019-06" db="EMBL/GenBank/DDBJ databases">
        <title>Sequencing the genomes of 1000 actinobacteria strains.</title>
        <authorList>
            <person name="Klenk H.-P."/>
        </authorList>
    </citation>
    <scope>NUCLEOTIDE SEQUENCE [LARGE SCALE GENOMIC DNA]</scope>
    <source>
        <strain evidence="8 9">DSM 17305</strain>
    </source>
</reference>
<keyword evidence="4" id="KW-0408">Iron</keyword>
<name>A0A542ES28_9ACTN</name>
<proteinExistence type="predicted"/>
<dbReference type="PROSITE" id="PS51332">
    <property type="entry name" value="B12_BINDING"/>
    <property type="match status" value="1"/>
</dbReference>
<dbReference type="SFLD" id="SFLDF00322">
    <property type="entry name" value="tryptophan_2-C-methyltransfera"/>
    <property type="match status" value="1"/>
</dbReference>
<dbReference type="Gene3D" id="3.80.30.20">
    <property type="entry name" value="tm_1862 like domain"/>
    <property type="match status" value="1"/>
</dbReference>
<accession>A0A542ES28</accession>
<protein>
    <submittedName>
        <fullName evidence="8">Tryptophan 2-C-methyltransferase</fullName>
    </submittedName>
</protein>
<dbReference type="Pfam" id="PF04055">
    <property type="entry name" value="Radical_SAM"/>
    <property type="match status" value="1"/>
</dbReference>
<dbReference type="InterPro" id="IPR058240">
    <property type="entry name" value="rSAM_sf"/>
</dbReference>
<evidence type="ECO:0000256" key="3">
    <source>
        <dbReference type="ARBA" id="ARBA00022723"/>
    </source>
</evidence>
<gene>
    <name evidence="8" type="ORF">FB475_2176</name>
</gene>
<dbReference type="SFLD" id="SFLDG01082">
    <property type="entry name" value="B12-binding_domain_containing"/>
    <property type="match status" value="1"/>
</dbReference>
<dbReference type="InterPro" id="IPR034466">
    <property type="entry name" value="Methyltransferase_Class_B"/>
</dbReference>
<evidence type="ECO:0000256" key="2">
    <source>
        <dbReference type="ARBA" id="ARBA00022691"/>
    </source>
</evidence>
<feature type="domain" description="Radical SAM core" evidence="7">
    <location>
        <begin position="256"/>
        <end position="509"/>
    </location>
</feature>
<dbReference type="CDD" id="cd01335">
    <property type="entry name" value="Radical_SAM"/>
    <property type="match status" value="1"/>
</dbReference>
<dbReference type="SFLD" id="SFLDS00029">
    <property type="entry name" value="Radical_SAM"/>
    <property type="match status" value="1"/>
</dbReference>
<evidence type="ECO:0000313" key="9">
    <source>
        <dbReference type="Proteomes" id="UP000316298"/>
    </source>
</evidence>
<dbReference type="NCBIfam" id="TIGR04428">
    <property type="entry name" value="B12_rSAM_trp_MT"/>
    <property type="match status" value="1"/>
</dbReference>
<dbReference type="InterPro" id="IPR023404">
    <property type="entry name" value="rSAM_horseshoe"/>
</dbReference>
<keyword evidence="8" id="KW-0489">Methyltransferase</keyword>
<dbReference type="PROSITE" id="PS51918">
    <property type="entry name" value="RADICAL_SAM"/>
    <property type="match status" value="1"/>
</dbReference>
<dbReference type="GO" id="GO:0032259">
    <property type="term" value="P:methylation"/>
    <property type="evidence" value="ECO:0007669"/>
    <property type="project" value="UniProtKB-KW"/>
</dbReference>
<dbReference type="GO" id="GO:0051536">
    <property type="term" value="F:iron-sulfur cluster binding"/>
    <property type="evidence" value="ECO:0007669"/>
    <property type="project" value="UniProtKB-KW"/>
</dbReference>
<dbReference type="InterPro" id="IPR006158">
    <property type="entry name" value="Cobalamin-bd"/>
</dbReference>
<keyword evidence="9" id="KW-1185">Reference proteome</keyword>
<dbReference type="GO" id="GO:0031419">
    <property type="term" value="F:cobalamin binding"/>
    <property type="evidence" value="ECO:0007669"/>
    <property type="project" value="InterPro"/>
</dbReference>
<feature type="domain" description="B12-binding" evidence="6">
    <location>
        <begin position="56"/>
        <end position="202"/>
    </location>
</feature>
<dbReference type="RefSeq" id="WP_272952063.1">
    <property type="nucleotide sequence ID" value="NZ_BAAAKA010000017.1"/>
</dbReference>
<keyword evidence="2" id="KW-0949">S-adenosyl-L-methionine</keyword>
<dbReference type="SFLD" id="SFLDG01123">
    <property type="entry name" value="methyltransferase_(Class_B)"/>
    <property type="match status" value="1"/>
</dbReference>
<dbReference type="InterPro" id="IPR030969">
    <property type="entry name" value="B12_rSAM_trp_MT"/>
</dbReference>
<keyword evidence="3" id="KW-0479">Metal-binding</keyword>
<dbReference type="SMART" id="SM00729">
    <property type="entry name" value="Elp3"/>
    <property type="match status" value="1"/>
</dbReference>
<evidence type="ECO:0000256" key="5">
    <source>
        <dbReference type="ARBA" id="ARBA00023014"/>
    </source>
</evidence>
<dbReference type="InterPro" id="IPR051198">
    <property type="entry name" value="BchE-like"/>
</dbReference>
<dbReference type="AlphaFoldDB" id="A0A542ES28"/>
<evidence type="ECO:0000259" key="7">
    <source>
        <dbReference type="PROSITE" id="PS51918"/>
    </source>
</evidence>
<evidence type="ECO:0000259" key="6">
    <source>
        <dbReference type="PROSITE" id="PS51332"/>
    </source>
</evidence>
<dbReference type="PANTHER" id="PTHR43409:SF16">
    <property type="entry name" value="SLR0320 PROTEIN"/>
    <property type="match status" value="1"/>
</dbReference>
<organism evidence="8 9">
    <name type="scientific">Kribbella jejuensis</name>
    <dbReference type="NCBI Taxonomy" id="236068"/>
    <lineage>
        <taxon>Bacteria</taxon>
        <taxon>Bacillati</taxon>
        <taxon>Actinomycetota</taxon>
        <taxon>Actinomycetes</taxon>
        <taxon>Propionibacteriales</taxon>
        <taxon>Kribbellaceae</taxon>
        <taxon>Kribbella</taxon>
    </lineage>
</organism>
<dbReference type="GO" id="GO:0008168">
    <property type="term" value="F:methyltransferase activity"/>
    <property type="evidence" value="ECO:0007669"/>
    <property type="project" value="UniProtKB-KW"/>
</dbReference>
<comment type="cofactor">
    <cofactor evidence="1">
        <name>[4Fe-4S] cluster</name>
        <dbReference type="ChEBI" id="CHEBI:49883"/>
    </cofactor>
</comment>
<keyword evidence="8" id="KW-0808">Transferase</keyword>
<dbReference type="EMBL" id="VFMM01000001">
    <property type="protein sequence ID" value="TQJ18044.1"/>
    <property type="molecule type" value="Genomic_DNA"/>
</dbReference>
<dbReference type="InterPro" id="IPR006638">
    <property type="entry name" value="Elp3/MiaA/NifB-like_rSAM"/>
</dbReference>
<comment type="caution">
    <text evidence="8">The sequence shown here is derived from an EMBL/GenBank/DDBJ whole genome shotgun (WGS) entry which is preliminary data.</text>
</comment>
<keyword evidence="5" id="KW-0411">Iron-sulfur</keyword>
<dbReference type="GO" id="GO:0005829">
    <property type="term" value="C:cytosol"/>
    <property type="evidence" value="ECO:0007669"/>
    <property type="project" value="TreeGrafter"/>
</dbReference>
<dbReference type="Proteomes" id="UP000316298">
    <property type="component" value="Unassembled WGS sequence"/>
</dbReference>